<evidence type="ECO:0000313" key="2">
    <source>
        <dbReference type="EMBL" id="GFY13838.1"/>
    </source>
</evidence>
<dbReference type="Proteomes" id="UP000887159">
    <property type="component" value="Unassembled WGS sequence"/>
</dbReference>
<dbReference type="AlphaFoldDB" id="A0A8X6VMN1"/>
<sequence>MTRSLLAGLIVALYEIPHVHEDSWHVTYPPDIRAIKSSTERTGVSYTNSPCDQNQTSTTYCSHLQSLCVMDHAGSSNVPCRTATWRAYYNPHLQKRR</sequence>
<evidence type="ECO:0000256" key="1">
    <source>
        <dbReference type="SAM" id="SignalP"/>
    </source>
</evidence>
<keyword evidence="3" id="KW-1185">Reference proteome</keyword>
<feature type="signal peptide" evidence="1">
    <location>
        <begin position="1"/>
        <end position="21"/>
    </location>
</feature>
<accession>A0A8X6VMN1</accession>
<gene>
    <name evidence="2" type="ORF">TNCV_986101</name>
</gene>
<keyword evidence="1" id="KW-0732">Signal</keyword>
<evidence type="ECO:0008006" key="4">
    <source>
        <dbReference type="Google" id="ProtNLM"/>
    </source>
</evidence>
<organism evidence="2 3">
    <name type="scientific">Trichonephila clavipes</name>
    <name type="common">Golden silk orbweaver</name>
    <name type="synonym">Nephila clavipes</name>
    <dbReference type="NCBI Taxonomy" id="2585209"/>
    <lineage>
        <taxon>Eukaryota</taxon>
        <taxon>Metazoa</taxon>
        <taxon>Ecdysozoa</taxon>
        <taxon>Arthropoda</taxon>
        <taxon>Chelicerata</taxon>
        <taxon>Arachnida</taxon>
        <taxon>Araneae</taxon>
        <taxon>Araneomorphae</taxon>
        <taxon>Entelegynae</taxon>
        <taxon>Araneoidea</taxon>
        <taxon>Nephilidae</taxon>
        <taxon>Trichonephila</taxon>
    </lineage>
</organism>
<name>A0A8X6VMN1_TRICX</name>
<evidence type="ECO:0000313" key="3">
    <source>
        <dbReference type="Proteomes" id="UP000887159"/>
    </source>
</evidence>
<feature type="chain" id="PRO_5036451439" description="Secreted protein" evidence="1">
    <location>
        <begin position="22"/>
        <end position="97"/>
    </location>
</feature>
<proteinExistence type="predicted"/>
<reference evidence="2" key="1">
    <citation type="submission" date="2020-08" db="EMBL/GenBank/DDBJ databases">
        <title>Multicomponent nature underlies the extraordinary mechanical properties of spider dragline silk.</title>
        <authorList>
            <person name="Kono N."/>
            <person name="Nakamura H."/>
            <person name="Mori M."/>
            <person name="Yoshida Y."/>
            <person name="Ohtoshi R."/>
            <person name="Malay A.D."/>
            <person name="Moran D.A.P."/>
            <person name="Tomita M."/>
            <person name="Numata K."/>
            <person name="Arakawa K."/>
        </authorList>
    </citation>
    <scope>NUCLEOTIDE SEQUENCE</scope>
</reference>
<dbReference type="EMBL" id="BMAU01021324">
    <property type="protein sequence ID" value="GFY13838.1"/>
    <property type="molecule type" value="Genomic_DNA"/>
</dbReference>
<comment type="caution">
    <text evidence="2">The sequence shown here is derived from an EMBL/GenBank/DDBJ whole genome shotgun (WGS) entry which is preliminary data.</text>
</comment>
<protein>
    <recommendedName>
        <fullName evidence="4">Secreted protein</fullName>
    </recommendedName>
</protein>